<dbReference type="Gene3D" id="3.30.200.20">
    <property type="entry name" value="Phosphorylase Kinase, domain 1"/>
    <property type="match status" value="1"/>
</dbReference>
<dbReference type="SUPFAM" id="SSF49879">
    <property type="entry name" value="SMAD/FHA domain"/>
    <property type="match status" value="1"/>
</dbReference>
<dbReference type="InterPro" id="IPR008984">
    <property type="entry name" value="SMAD_FHA_dom_sf"/>
</dbReference>
<feature type="compositionally biased region" description="Low complexity" evidence="11">
    <location>
        <begin position="450"/>
        <end position="464"/>
    </location>
</feature>
<dbReference type="SMART" id="SM00240">
    <property type="entry name" value="FHA"/>
    <property type="match status" value="1"/>
</dbReference>
<dbReference type="InterPro" id="IPR017441">
    <property type="entry name" value="Protein_kinase_ATP_BS"/>
</dbReference>
<dbReference type="SUPFAM" id="SSF56112">
    <property type="entry name" value="Protein kinase-like (PK-like)"/>
    <property type="match status" value="1"/>
</dbReference>
<comment type="similarity">
    <text evidence="1">Belongs to the protein kinase superfamily. CAMK Ser/Thr protein kinase family. CHEK2 subfamily.</text>
</comment>
<keyword evidence="6 8" id="KW-0067">ATP-binding</keyword>
<dbReference type="Proteomes" id="UP001194468">
    <property type="component" value="Unassembled WGS sequence"/>
</dbReference>
<evidence type="ECO:0000256" key="2">
    <source>
        <dbReference type="ARBA" id="ARBA00022527"/>
    </source>
</evidence>
<gene>
    <name evidence="14" type="ORF">L210DRAFT_3393905</name>
</gene>
<evidence type="ECO:0000313" key="15">
    <source>
        <dbReference type="Proteomes" id="UP001194468"/>
    </source>
</evidence>
<feature type="compositionally biased region" description="Polar residues" evidence="11">
    <location>
        <begin position="577"/>
        <end position="587"/>
    </location>
</feature>
<evidence type="ECO:0000256" key="10">
    <source>
        <dbReference type="PROSITE-ProRule" id="PRU10141"/>
    </source>
</evidence>
<evidence type="ECO:0000256" key="1">
    <source>
        <dbReference type="ARBA" id="ARBA00005575"/>
    </source>
</evidence>
<feature type="binding site" evidence="8">
    <location>
        <begin position="296"/>
        <end position="297"/>
    </location>
    <ligand>
        <name>ATP</name>
        <dbReference type="ChEBI" id="CHEBI:30616"/>
    </ligand>
</feature>
<proteinExistence type="inferred from homology"/>
<dbReference type="Pfam" id="PF00069">
    <property type="entry name" value="Pkinase"/>
    <property type="match status" value="1"/>
</dbReference>
<reference evidence="14" key="1">
    <citation type="submission" date="2019-10" db="EMBL/GenBank/DDBJ databases">
        <authorList>
            <consortium name="DOE Joint Genome Institute"/>
            <person name="Kuo A."/>
            <person name="Miyauchi S."/>
            <person name="Kiss E."/>
            <person name="Drula E."/>
            <person name="Kohler A."/>
            <person name="Sanchez-Garcia M."/>
            <person name="Andreopoulos B."/>
            <person name="Barry K.W."/>
            <person name="Bonito G."/>
            <person name="Buee M."/>
            <person name="Carver A."/>
            <person name="Chen C."/>
            <person name="Cichocki N."/>
            <person name="Clum A."/>
            <person name="Culley D."/>
            <person name="Crous P.W."/>
            <person name="Fauchery L."/>
            <person name="Girlanda M."/>
            <person name="Hayes R."/>
            <person name="Keri Z."/>
            <person name="LaButti K."/>
            <person name="Lipzen A."/>
            <person name="Lombard V."/>
            <person name="Magnuson J."/>
            <person name="Maillard F."/>
            <person name="Morin E."/>
            <person name="Murat C."/>
            <person name="Nolan M."/>
            <person name="Ohm R."/>
            <person name="Pangilinan J."/>
            <person name="Pereira M."/>
            <person name="Perotto S."/>
            <person name="Peter M."/>
            <person name="Riley R."/>
            <person name="Sitrit Y."/>
            <person name="Stielow B."/>
            <person name="Szollosi G."/>
            <person name="Zifcakova L."/>
            <person name="Stursova M."/>
            <person name="Spatafora J.W."/>
            <person name="Tedersoo L."/>
            <person name="Vaario L.-M."/>
            <person name="Yamada A."/>
            <person name="Yan M."/>
            <person name="Wang P."/>
            <person name="Xu J."/>
            <person name="Bruns T."/>
            <person name="Baldrian P."/>
            <person name="Vilgalys R."/>
            <person name="Henrissat B."/>
            <person name="Grigoriev I.V."/>
            <person name="Hibbett D."/>
            <person name="Nagy L.G."/>
            <person name="Martin F.M."/>
        </authorList>
    </citation>
    <scope>NUCLEOTIDE SEQUENCE</scope>
    <source>
        <strain evidence="14">BED1</strain>
    </source>
</reference>
<sequence length="656" mass="71947">MNTDDIIEEQTQQATQSTQYSGSQSTGDANGHLWGFLQPCSTLLKRIDFFKIQPTVSVGRHNDQNEIILPGVRVSNRHCRIVWDGKEDDKSAVIVADYSSNGTFINGIKIGKDKTAILKEGNEIAFGTATPQPGSVEDYRFIYRHTAGGPAQGGVHAFYDISHELGKGSFATVMKAISRATGQWFAIKMIHESKVRRVTANDNKSDNDKAETAFMREIAILEDLDHPNICKLKEVFRDHGNIDLVLEFVDGGDLLDHILKTSGIDEEMTIHITRQICSALAYIHGKGIAHRDLKPENVLLTSDNPPNVKVADFGLAKVVDSYTFLKTMCGTPSYLAPEVVTQSDQHPGYSHLVDSWSLGVIVFSMLTSASPFIEDEGQRDMKVRIAQRTIDWSSLDNIHISELGRDFIRRLLEYDPRCRLSLSEARHHPWLNQSGPAAAGANSPRETRQSFSSLTSFPDSSLTSIADDEDEAMADSTRINEPSMSAGLQQLQLDQSPQRNSGRAPIQRRSQVIANAAENNIDLPEPSWQMLDMAGAAPARAGKRKLNEHDPQAPSAVMEDGENITPHNGGTRKRGKQTTSSDAQDSATGGDAPVPPKRGGGAGRGRGRGRGATQLKTRLQEAAAGMVVEEDHMDDETEPPRPRRSSRTSPNKGRKA</sequence>
<keyword evidence="15" id="KW-1185">Reference proteome</keyword>
<accession>A0AAD4C075</accession>
<dbReference type="InterPro" id="IPR011009">
    <property type="entry name" value="Kinase-like_dom_sf"/>
</dbReference>
<dbReference type="Pfam" id="PF00498">
    <property type="entry name" value="FHA"/>
    <property type="match status" value="1"/>
</dbReference>
<feature type="cross-link" description="Glycyl lysine isopeptide (Lys-Gly) (interchain with G-Cter in SUMO2)" evidence="9">
    <location>
        <position position="294"/>
    </location>
</feature>
<keyword evidence="5 14" id="KW-0418">Kinase</keyword>
<protein>
    <submittedName>
        <fullName evidence="14">Kinase-like domain-containing protein</fullName>
    </submittedName>
</protein>
<feature type="compositionally biased region" description="Basic residues" evidence="11">
    <location>
        <begin position="642"/>
        <end position="656"/>
    </location>
</feature>
<evidence type="ECO:0000313" key="14">
    <source>
        <dbReference type="EMBL" id="KAF8444907.1"/>
    </source>
</evidence>
<dbReference type="CDD" id="cd05117">
    <property type="entry name" value="STKc_CAMK"/>
    <property type="match status" value="1"/>
</dbReference>
<dbReference type="PROSITE" id="PS50011">
    <property type="entry name" value="PROTEIN_KINASE_DOM"/>
    <property type="match status" value="1"/>
</dbReference>
<dbReference type="Gene3D" id="1.10.510.10">
    <property type="entry name" value="Transferase(Phosphotransferase) domain 1"/>
    <property type="match status" value="1"/>
</dbReference>
<dbReference type="InterPro" id="IPR000253">
    <property type="entry name" value="FHA_dom"/>
</dbReference>
<evidence type="ECO:0000256" key="9">
    <source>
        <dbReference type="PIRSR" id="PIRSR630616-3"/>
    </source>
</evidence>
<evidence type="ECO:0000256" key="4">
    <source>
        <dbReference type="ARBA" id="ARBA00022741"/>
    </source>
</evidence>
<dbReference type="FunFam" id="3.30.200.20:FF:000042">
    <property type="entry name" value="Aurora kinase A"/>
    <property type="match status" value="1"/>
</dbReference>
<dbReference type="Gene3D" id="2.60.200.20">
    <property type="match status" value="1"/>
</dbReference>
<dbReference type="GO" id="GO:0005524">
    <property type="term" value="F:ATP binding"/>
    <property type="evidence" value="ECO:0007669"/>
    <property type="project" value="UniProtKB-UniRule"/>
</dbReference>
<dbReference type="PANTHER" id="PTHR24350">
    <property type="entry name" value="SERINE/THREONINE-PROTEIN KINASE IAL-RELATED"/>
    <property type="match status" value="1"/>
</dbReference>
<evidence type="ECO:0000256" key="6">
    <source>
        <dbReference type="ARBA" id="ARBA00022840"/>
    </source>
</evidence>
<feature type="domain" description="FHA" evidence="12">
    <location>
        <begin position="56"/>
        <end position="110"/>
    </location>
</feature>
<evidence type="ECO:0000256" key="8">
    <source>
        <dbReference type="PIRSR" id="PIRSR630616-2"/>
    </source>
</evidence>
<evidence type="ECO:0000256" key="11">
    <source>
        <dbReference type="SAM" id="MobiDB-lite"/>
    </source>
</evidence>
<dbReference type="GO" id="GO:0004674">
    <property type="term" value="F:protein serine/threonine kinase activity"/>
    <property type="evidence" value="ECO:0007669"/>
    <property type="project" value="UniProtKB-KW"/>
</dbReference>
<dbReference type="InterPro" id="IPR008271">
    <property type="entry name" value="Ser/Thr_kinase_AS"/>
</dbReference>
<keyword evidence="2" id="KW-0723">Serine/threonine-protein kinase</keyword>
<reference evidence="14" key="2">
    <citation type="journal article" date="2020" name="Nat. Commun.">
        <title>Large-scale genome sequencing of mycorrhizal fungi provides insights into the early evolution of symbiotic traits.</title>
        <authorList>
            <person name="Miyauchi S."/>
            <person name="Kiss E."/>
            <person name="Kuo A."/>
            <person name="Drula E."/>
            <person name="Kohler A."/>
            <person name="Sanchez-Garcia M."/>
            <person name="Morin E."/>
            <person name="Andreopoulos B."/>
            <person name="Barry K.W."/>
            <person name="Bonito G."/>
            <person name="Buee M."/>
            <person name="Carver A."/>
            <person name="Chen C."/>
            <person name="Cichocki N."/>
            <person name="Clum A."/>
            <person name="Culley D."/>
            <person name="Crous P.W."/>
            <person name="Fauchery L."/>
            <person name="Girlanda M."/>
            <person name="Hayes R.D."/>
            <person name="Keri Z."/>
            <person name="LaButti K."/>
            <person name="Lipzen A."/>
            <person name="Lombard V."/>
            <person name="Magnuson J."/>
            <person name="Maillard F."/>
            <person name="Murat C."/>
            <person name="Nolan M."/>
            <person name="Ohm R.A."/>
            <person name="Pangilinan J."/>
            <person name="Pereira M.F."/>
            <person name="Perotto S."/>
            <person name="Peter M."/>
            <person name="Pfister S."/>
            <person name="Riley R."/>
            <person name="Sitrit Y."/>
            <person name="Stielow J.B."/>
            <person name="Szollosi G."/>
            <person name="Zifcakova L."/>
            <person name="Stursova M."/>
            <person name="Spatafora J.W."/>
            <person name="Tedersoo L."/>
            <person name="Vaario L.M."/>
            <person name="Yamada A."/>
            <person name="Yan M."/>
            <person name="Wang P."/>
            <person name="Xu J."/>
            <person name="Bruns T."/>
            <person name="Baldrian P."/>
            <person name="Vilgalys R."/>
            <person name="Dunand C."/>
            <person name="Henrissat B."/>
            <person name="Grigoriev I.V."/>
            <person name="Hibbett D."/>
            <person name="Nagy L.G."/>
            <person name="Martin F.M."/>
        </authorList>
    </citation>
    <scope>NUCLEOTIDE SEQUENCE</scope>
    <source>
        <strain evidence="14">BED1</strain>
    </source>
</reference>
<evidence type="ECO:0000256" key="7">
    <source>
        <dbReference type="PIRSR" id="PIRSR630616-1"/>
    </source>
</evidence>
<dbReference type="AlphaFoldDB" id="A0AAD4C075"/>
<dbReference type="InterPro" id="IPR030616">
    <property type="entry name" value="Aur-like"/>
</dbReference>
<dbReference type="PROSITE" id="PS00108">
    <property type="entry name" value="PROTEIN_KINASE_ST"/>
    <property type="match status" value="1"/>
</dbReference>
<dbReference type="InterPro" id="IPR000719">
    <property type="entry name" value="Prot_kinase_dom"/>
</dbReference>
<evidence type="ECO:0000259" key="13">
    <source>
        <dbReference type="PROSITE" id="PS50011"/>
    </source>
</evidence>
<name>A0AAD4C075_BOLED</name>
<evidence type="ECO:0000256" key="3">
    <source>
        <dbReference type="ARBA" id="ARBA00022679"/>
    </source>
</evidence>
<feature type="region of interest" description="Disordered" evidence="11">
    <location>
        <begin position="539"/>
        <end position="656"/>
    </location>
</feature>
<dbReference type="EMBL" id="WHUW01000006">
    <property type="protein sequence ID" value="KAF8444907.1"/>
    <property type="molecule type" value="Genomic_DNA"/>
</dbReference>
<feature type="compositionally biased region" description="Low complexity" evidence="11">
    <location>
        <begin position="10"/>
        <end position="26"/>
    </location>
</feature>
<comment type="caution">
    <text evidence="14">The sequence shown here is derived from an EMBL/GenBank/DDBJ whole genome shotgun (WGS) entry which is preliminary data.</text>
</comment>
<dbReference type="FunFam" id="1.10.510.10:FF:000571">
    <property type="entry name" value="Maternal embryonic leucine zipper kinase"/>
    <property type="match status" value="1"/>
</dbReference>
<keyword evidence="3" id="KW-0808">Transferase</keyword>
<feature type="binding site" evidence="8 10">
    <location>
        <position position="188"/>
    </location>
    <ligand>
        <name>ATP</name>
        <dbReference type="ChEBI" id="CHEBI:30616"/>
    </ligand>
</feature>
<evidence type="ECO:0000259" key="12">
    <source>
        <dbReference type="PROSITE" id="PS50006"/>
    </source>
</evidence>
<evidence type="ECO:0000256" key="5">
    <source>
        <dbReference type="ARBA" id="ARBA00022777"/>
    </source>
</evidence>
<keyword evidence="4 8" id="KW-0547">Nucleotide-binding</keyword>
<dbReference type="SMART" id="SM00220">
    <property type="entry name" value="S_TKc"/>
    <property type="match status" value="1"/>
</dbReference>
<feature type="domain" description="Protein kinase" evidence="13">
    <location>
        <begin position="159"/>
        <end position="431"/>
    </location>
</feature>
<dbReference type="PROSITE" id="PS00107">
    <property type="entry name" value="PROTEIN_KINASE_ATP"/>
    <property type="match status" value="1"/>
</dbReference>
<feature type="binding site" evidence="8">
    <location>
        <position position="312"/>
    </location>
    <ligand>
        <name>ATP</name>
        <dbReference type="ChEBI" id="CHEBI:30616"/>
    </ligand>
</feature>
<feature type="active site" description="Proton acceptor" evidence="7">
    <location>
        <position position="292"/>
    </location>
</feature>
<feature type="region of interest" description="Disordered" evidence="11">
    <location>
        <begin position="430"/>
        <end position="465"/>
    </location>
</feature>
<feature type="region of interest" description="Disordered" evidence="11">
    <location>
        <begin position="1"/>
        <end position="26"/>
    </location>
</feature>
<organism evidence="14 15">
    <name type="scientific">Boletus edulis BED1</name>
    <dbReference type="NCBI Taxonomy" id="1328754"/>
    <lineage>
        <taxon>Eukaryota</taxon>
        <taxon>Fungi</taxon>
        <taxon>Dikarya</taxon>
        <taxon>Basidiomycota</taxon>
        <taxon>Agaricomycotina</taxon>
        <taxon>Agaricomycetes</taxon>
        <taxon>Agaricomycetidae</taxon>
        <taxon>Boletales</taxon>
        <taxon>Boletineae</taxon>
        <taxon>Boletaceae</taxon>
        <taxon>Boletoideae</taxon>
        <taxon>Boletus</taxon>
    </lineage>
</organism>
<dbReference type="PROSITE" id="PS50006">
    <property type="entry name" value="FHA_DOMAIN"/>
    <property type="match status" value="1"/>
</dbReference>